<dbReference type="STRING" id="564137.SAMN04488238_1394"/>
<reference evidence="4 5" key="1">
    <citation type="submission" date="2016-10" db="EMBL/GenBank/DDBJ databases">
        <authorList>
            <person name="de Groot N.N."/>
        </authorList>
    </citation>
    <scope>NUCLEOTIDE SEQUENCE [LARGE SCALE GENOMIC DNA]</scope>
    <source>
        <strain evidence="4 5">CGMCC 1.8894</strain>
    </source>
</reference>
<dbReference type="InterPro" id="IPR038404">
    <property type="entry name" value="TRAP_DctP_sf"/>
</dbReference>
<dbReference type="RefSeq" id="WP_092892812.1">
    <property type="nucleotide sequence ID" value="NZ_CP061498.1"/>
</dbReference>
<name>A0A1H3FGI8_9RHOB</name>
<dbReference type="PANTHER" id="PTHR33376:SF4">
    <property type="entry name" value="SIALIC ACID-BINDING PERIPLASMIC PROTEIN SIAP"/>
    <property type="match status" value="1"/>
</dbReference>
<keyword evidence="2" id="KW-0732">Signal</keyword>
<dbReference type="OrthoDB" id="9803763at2"/>
<dbReference type="AlphaFoldDB" id="A0A1H3FGI8"/>
<evidence type="ECO:0000256" key="2">
    <source>
        <dbReference type="ARBA" id="ARBA00022729"/>
    </source>
</evidence>
<comment type="subcellular location">
    <subcellularLocation>
        <location evidence="1">Periplasm</location>
    </subcellularLocation>
</comment>
<accession>A0A1H3FGI8</accession>
<organism evidence="4 5">
    <name type="scientific">Roseicitreum antarcticum</name>
    <dbReference type="NCBI Taxonomy" id="564137"/>
    <lineage>
        <taxon>Bacteria</taxon>
        <taxon>Pseudomonadati</taxon>
        <taxon>Pseudomonadota</taxon>
        <taxon>Alphaproteobacteria</taxon>
        <taxon>Rhodobacterales</taxon>
        <taxon>Paracoccaceae</taxon>
        <taxon>Roseicitreum</taxon>
    </lineage>
</organism>
<gene>
    <name evidence="4" type="ORF">SAMN04488238_1394</name>
</gene>
<evidence type="ECO:0000256" key="1">
    <source>
        <dbReference type="ARBA" id="ARBA00004418"/>
    </source>
</evidence>
<dbReference type="InterPro" id="IPR018389">
    <property type="entry name" value="DctP_fam"/>
</dbReference>
<dbReference type="GO" id="GO:0055085">
    <property type="term" value="P:transmembrane transport"/>
    <property type="evidence" value="ECO:0007669"/>
    <property type="project" value="InterPro"/>
</dbReference>
<dbReference type="Gene3D" id="3.40.190.170">
    <property type="entry name" value="Bacterial extracellular solute-binding protein, family 7"/>
    <property type="match status" value="1"/>
</dbReference>
<dbReference type="PANTHER" id="PTHR33376">
    <property type="match status" value="1"/>
</dbReference>
<proteinExistence type="predicted"/>
<evidence type="ECO:0000313" key="5">
    <source>
        <dbReference type="Proteomes" id="UP000198539"/>
    </source>
</evidence>
<evidence type="ECO:0000313" key="4">
    <source>
        <dbReference type="EMBL" id="SDX90086.1"/>
    </source>
</evidence>
<sequence length="306" mass="33259">MGHMRIGGYQGPKSILTAGLNRFVAELHQALGNDLQVDRIDDVTATGMSAKDLFAGIESGSFHIGYMASGYLTARVPELAVIDLPFSQSDRHAAYAALDGKAGAILRAAIHRETGYRLFGFWDNGFRHLTNHARPLRTCDDCAGLVVRTLDNRIYQETMAAMGFTPVVTDVRELRDAVMSGRVDAQENPLTNSVVFELYQKHRHLSMTGHFFGAVLLLCNADWFNSLPISTQAALETAADLATTEQRRLAEAQDSDALAVLQAQGVQILTQSELDMAGFRAACAPIVARERAMLDPTLVASYLSGG</sequence>
<keyword evidence="3" id="KW-0574">Periplasm</keyword>
<dbReference type="Pfam" id="PF03480">
    <property type="entry name" value="DctP"/>
    <property type="match status" value="1"/>
</dbReference>
<keyword evidence="5" id="KW-1185">Reference proteome</keyword>
<dbReference type="NCBIfam" id="NF037995">
    <property type="entry name" value="TRAP_S1"/>
    <property type="match status" value="1"/>
</dbReference>
<evidence type="ECO:0000256" key="3">
    <source>
        <dbReference type="ARBA" id="ARBA00022764"/>
    </source>
</evidence>
<protein>
    <submittedName>
        <fullName evidence="4">TRAP-type C4-dicarboxylate transport system, substrate-binding protein</fullName>
    </submittedName>
</protein>
<dbReference type="EMBL" id="FNOM01000039">
    <property type="protein sequence ID" value="SDX90086.1"/>
    <property type="molecule type" value="Genomic_DNA"/>
</dbReference>
<dbReference type="Proteomes" id="UP000198539">
    <property type="component" value="Unassembled WGS sequence"/>
</dbReference>
<dbReference type="CDD" id="cd13603">
    <property type="entry name" value="PBP2_TRAP_Siap_TeaA_like"/>
    <property type="match status" value="1"/>
</dbReference>
<dbReference type="GO" id="GO:0042597">
    <property type="term" value="C:periplasmic space"/>
    <property type="evidence" value="ECO:0007669"/>
    <property type="project" value="UniProtKB-SubCell"/>
</dbReference>